<dbReference type="PROSITE" id="PS00178">
    <property type="entry name" value="AA_TRNA_LIGASE_I"/>
    <property type="match status" value="1"/>
</dbReference>
<feature type="short sequence motif" description="'KMSKS' region" evidence="8">
    <location>
        <begin position="259"/>
        <end position="263"/>
    </location>
</feature>
<dbReference type="Gene3D" id="3.90.800.10">
    <property type="entry name" value="Glutamyl-tRNA Synthetase, Domain 3"/>
    <property type="match status" value="1"/>
</dbReference>
<dbReference type="Pfam" id="PF19269">
    <property type="entry name" value="Anticodon_2"/>
    <property type="match status" value="1"/>
</dbReference>
<dbReference type="InterPro" id="IPR020061">
    <property type="entry name" value="Glu_tRNA_lig_a-bdl"/>
</dbReference>
<dbReference type="Gene3D" id="3.40.50.620">
    <property type="entry name" value="HUPs"/>
    <property type="match status" value="1"/>
</dbReference>
<evidence type="ECO:0000256" key="3">
    <source>
        <dbReference type="ARBA" id="ARBA00022598"/>
    </source>
</evidence>
<name>A0AAD1CM17_9FLAO</name>
<keyword evidence="6 8" id="KW-0648">Protein biosynthesis</keyword>
<feature type="binding site" evidence="8">
    <location>
        <position position="262"/>
    </location>
    <ligand>
        <name>ATP</name>
        <dbReference type="ChEBI" id="CHEBI:30616"/>
    </ligand>
</feature>
<protein>
    <recommendedName>
        <fullName evidence="8">Glutamate--tRNA ligase</fullName>
        <ecNumber evidence="8">6.1.1.17</ecNumber>
    </recommendedName>
    <alternativeName>
        <fullName evidence="8">Glutamyl-tRNA synthetase</fullName>
        <shortName evidence="8">GluRS</shortName>
    </alternativeName>
</protein>
<evidence type="ECO:0000256" key="4">
    <source>
        <dbReference type="ARBA" id="ARBA00022741"/>
    </source>
</evidence>
<dbReference type="PANTHER" id="PTHR43311:SF2">
    <property type="entry name" value="GLUTAMATE--TRNA LIGASE, MITOCHONDRIAL-RELATED"/>
    <property type="match status" value="1"/>
</dbReference>
<dbReference type="InterPro" id="IPR001412">
    <property type="entry name" value="aa-tRNA-synth_I_CS"/>
</dbReference>
<keyword evidence="3 8" id="KW-0436">Ligase</keyword>
<evidence type="ECO:0000256" key="6">
    <source>
        <dbReference type="ARBA" id="ARBA00022917"/>
    </source>
</evidence>
<keyword evidence="4 8" id="KW-0547">Nucleotide-binding</keyword>
<dbReference type="PRINTS" id="PR00987">
    <property type="entry name" value="TRNASYNTHGLU"/>
</dbReference>
<dbReference type="Pfam" id="PF00749">
    <property type="entry name" value="tRNA-synt_1c"/>
    <property type="match status" value="1"/>
</dbReference>
<dbReference type="GO" id="GO:0000049">
    <property type="term" value="F:tRNA binding"/>
    <property type="evidence" value="ECO:0007669"/>
    <property type="project" value="InterPro"/>
</dbReference>
<dbReference type="CDD" id="cd00808">
    <property type="entry name" value="GluRS_core"/>
    <property type="match status" value="1"/>
</dbReference>
<dbReference type="GO" id="GO:0006424">
    <property type="term" value="P:glutamyl-tRNA aminoacylation"/>
    <property type="evidence" value="ECO:0007669"/>
    <property type="project" value="UniProtKB-UniRule"/>
</dbReference>
<dbReference type="InterPro" id="IPR045462">
    <property type="entry name" value="aa-tRNA-synth_I_cd-bd"/>
</dbReference>
<dbReference type="AlphaFoldDB" id="A0AAD1CM17"/>
<organism evidence="11 12">
    <name type="scientific">Blattabacterium punctulatus CPU2</name>
    <dbReference type="NCBI Taxonomy" id="1457032"/>
    <lineage>
        <taxon>Bacteria</taxon>
        <taxon>Pseudomonadati</taxon>
        <taxon>Bacteroidota</taxon>
        <taxon>Flavobacteriia</taxon>
        <taxon>Flavobacteriales</taxon>
        <taxon>Blattabacteriaceae</taxon>
        <taxon>Blattabacterium</taxon>
    </lineage>
</organism>
<evidence type="ECO:0000313" key="11">
    <source>
        <dbReference type="EMBL" id="BBA17788.1"/>
    </source>
</evidence>
<dbReference type="RefSeq" id="WP_110548717.1">
    <property type="nucleotide sequence ID" value="NZ_AP014610.1"/>
</dbReference>
<dbReference type="InterPro" id="IPR014729">
    <property type="entry name" value="Rossmann-like_a/b/a_fold"/>
</dbReference>
<dbReference type="NCBIfam" id="TIGR00464">
    <property type="entry name" value="gltX_bact"/>
    <property type="match status" value="1"/>
</dbReference>
<comment type="function">
    <text evidence="8">Catalyzes the attachment of glutamate to tRNA(Glu) in a two-step reaction: glutamate is first activated by ATP to form Glu-AMP and then transferred to the acceptor end of tRNA(Glu).</text>
</comment>
<evidence type="ECO:0000256" key="1">
    <source>
        <dbReference type="ARBA" id="ARBA00007894"/>
    </source>
</evidence>
<dbReference type="EMBL" id="AP014610">
    <property type="protein sequence ID" value="BBA17788.1"/>
    <property type="molecule type" value="Genomic_DNA"/>
</dbReference>
<evidence type="ECO:0000256" key="5">
    <source>
        <dbReference type="ARBA" id="ARBA00022840"/>
    </source>
</evidence>
<dbReference type="GO" id="GO:0005829">
    <property type="term" value="C:cytosol"/>
    <property type="evidence" value="ECO:0007669"/>
    <property type="project" value="TreeGrafter"/>
</dbReference>
<dbReference type="Gene3D" id="1.10.1160.10">
    <property type="entry name" value="Glutamyl-trna Synthetase, Domain 2"/>
    <property type="match status" value="1"/>
</dbReference>
<keyword evidence="7 8" id="KW-0030">Aminoacyl-tRNA synthetase</keyword>
<accession>A0AAD1CM17</accession>
<dbReference type="InterPro" id="IPR049940">
    <property type="entry name" value="GluQ/Sye"/>
</dbReference>
<dbReference type="Proteomes" id="UP000262607">
    <property type="component" value="Chromosome"/>
</dbReference>
<dbReference type="FunFam" id="3.40.50.620:FF:000127">
    <property type="entry name" value="Glutamate--tRNA ligase"/>
    <property type="match status" value="1"/>
</dbReference>
<dbReference type="SUPFAM" id="SSF48163">
    <property type="entry name" value="An anticodon-binding domain of class I aminoacyl-tRNA synthetases"/>
    <property type="match status" value="1"/>
</dbReference>
<comment type="caution">
    <text evidence="8">Lacks conserved residue(s) required for the propagation of feature annotation.</text>
</comment>
<evidence type="ECO:0000259" key="10">
    <source>
        <dbReference type="Pfam" id="PF19269"/>
    </source>
</evidence>
<dbReference type="InterPro" id="IPR020751">
    <property type="entry name" value="aa-tRNA-synth_I_codon-bd_sub2"/>
</dbReference>
<dbReference type="InterPro" id="IPR033910">
    <property type="entry name" value="GluRS_core"/>
</dbReference>
<dbReference type="Gene3D" id="1.10.10.350">
    <property type="match status" value="1"/>
</dbReference>
<dbReference type="PANTHER" id="PTHR43311">
    <property type="entry name" value="GLUTAMATE--TRNA LIGASE"/>
    <property type="match status" value="1"/>
</dbReference>
<comment type="subcellular location">
    <subcellularLocation>
        <location evidence="8">Cytoplasm</location>
    </subcellularLocation>
</comment>
<dbReference type="GO" id="GO:0004818">
    <property type="term" value="F:glutamate-tRNA ligase activity"/>
    <property type="evidence" value="ECO:0007669"/>
    <property type="project" value="UniProtKB-UniRule"/>
</dbReference>
<dbReference type="EC" id="6.1.1.17" evidence="8"/>
<keyword evidence="5 8" id="KW-0067">ATP-binding</keyword>
<feature type="short sequence motif" description="'HIGH' region" evidence="8">
    <location>
        <begin position="10"/>
        <end position="20"/>
    </location>
</feature>
<dbReference type="HAMAP" id="MF_00022">
    <property type="entry name" value="Glu_tRNA_synth_type1"/>
    <property type="match status" value="1"/>
</dbReference>
<sequence>MSCIRVRFAPSPTGPLHLGGIRTALYNYLFAKKNRGTFILRIEDTDRKRFVPNSESYILETLKWCQIEPDEGVGYGGKYFPYYQSQRGYIYRIYLNKLLEKGDAYYAFDTDQELNKKRKEYSDRGLTFSYNARVRMYLNNSLTMTKKQLSYKLNDGTSYVIRFKIKPGEKLKIQDIIRGTIMVNTDTLDDKVLLKSNGVATYHLANTIDDYLMKITHVIRGEEWIPSMPLHLLLYRSFGWIPPLFAHLPLILRDDGKGKISKRNAESLDFPIFPLRWKVPGHKTIIQGYRELGYFPEAFVNMLAFLGWNPGGKKEIFSLQELKNSFSLEKINKSGVTFNLNKANWYNKQYLNKKKEEIFSFLCTELQNRSLFYEKDYLWKVIHLTINRINFIHEIWEHSSYFFVYPSYYDPSFFDKICHQNTIDQLKLCKESLSKVQKFTSVNLRFLLKKRIYDKNIREIMQLFRLSLVGSLKGSDIFMILEILGKEESIRRIENMMKKIKEKIDNDSFC</sequence>
<evidence type="ECO:0000259" key="9">
    <source>
        <dbReference type="Pfam" id="PF00749"/>
    </source>
</evidence>
<keyword evidence="2 8" id="KW-0963">Cytoplasm</keyword>
<feature type="domain" description="Glutamyl/glutaminyl-tRNA synthetase class Ib catalytic" evidence="9">
    <location>
        <begin position="4"/>
        <end position="345"/>
    </location>
</feature>
<evidence type="ECO:0000256" key="7">
    <source>
        <dbReference type="ARBA" id="ARBA00023146"/>
    </source>
</evidence>
<proteinExistence type="inferred from homology"/>
<comment type="catalytic activity">
    <reaction evidence="8">
        <text>tRNA(Glu) + L-glutamate + ATP = L-glutamyl-tRNA(Glu) + AMP + diphosphate</text>
        <dbReference type="Rhea" id="RHEA:23540"/>
        <dbReference type="Rhea" id="RHEA-COMP:9663"/>
        <dbReference type="Rhea" id="RHEA-COMP:9680"/>
        <dbReference type="ChEBI" id="CHEBI:29985"/>
        <dbReference type="ChEBI" id="CHEBI:30616"/>
        <dbReference type="ChEBI" id="CHEBI:33019"/>
        <dbReference type="ChEBI" id="CHEBI:78442"/>
        <dbReference type="ChEBI" id="CHEBI:78520"/>
        <dbReference type="ChEBI" id="CHEBI:456215"/>
        <dbReference type="EC" id="6.1.1.17"/>
    </reaction>
</comment>
<feature type="domain" description="Aminoacyl-tRNA synthetase class I anticodon-binding" evidence="10">
    <location>
        <begin position="373"/>
        <end position="496"/>
    </location>
</feature>
<dbReference type="SUPFAM" id="SSF52374">
    <property type="entry name" value="Nucleotidylyl transferase"/>
    <property type="match status" value="1"/>
</dbReference>
<gene>
    <name evidence="8 11" type="primary">gltX</name>
    <name evidence="11" type="ORF">CPU2_285</name>
</gene>
<comment type="similarity">
    <text evidence="1 8">Belongs to the class-I aminoacyl-tRNA synthetase family. Glutamate--tRNA ligase type 1 subfamily.</text>
</comment>
<dbReference type="InterPro" id="IPR004527">
    <property type="entry name" value="Glu-tRNA-ligase_bac/mito"/>
</dbReference>
<comment type="subunit">
    <text evidence="8">Monomer.</text>
</comment>
<dbReference type="InterPro" id="IPR008925">
    <property type="entry name" value="aa_tRNA-synth_I_cd-bd_sf"/>
</dbReference>
<dbReference type="GeneID" id="66556785"/>
<evidence type="ECO:0000313" key="12">
    <source>
        <dbReference type="Proteomes" id="UP000262607"/>
    </source>
</evidence>
<dbReference type="InterPro" id="IPR020058">
    <property type="entry name" value="Glu/Gln-tRNA-synth_Ib_cat-dom"/>
</dbReference>
<evidence type="ECO:0000256" key="2">
    <source>
        <dbReference type="ARBA" id="ARBA00022490"/>
    </source>
</evidence>
<dbReference type="GO" id="GO:0005524">
    <property type="term" value="F:ATP binding"/>
    <property type="evidence" value="ECO:0007669"/>
    <property type="project" value="UniProtKB-UniRule"/>
</dbReference>
<dbReference type="GO" id="GO:0008270">
    <property type="term" value="F:zinc ion binding"/>
    <property type="evidence" value="ECO:0007669"/>
    <property type="project" value="InterPro"/>
</dbReference>
<evidence type="ECO:0000256" key="8">
    <source>
        <dbReference type="HAMAP-Rule" id="MF_00022"/>
    </source>
</evidence>
<dbReference type="InterPro" id="IPR000924">
    <property type="entry name" value="Glu/Gln-tRNA-synth"/>
</dbReference>
<reference evidence="11 12" key="1">
    <citation type="submission" date="2014-06" db="EMBL/GenBank/DDBJ databases">
        <title>Genome sequence of the intracellular symbiont Blattabacterium cuenoti, strain CPU2 from the wood feeding cockroach Cryptocercus punctulatus.</title>
        <authorList>
            <person name="Kinjo Y."/>
            <person name="Ohkuma M."/>
            <person name="Tokuda G."/>
        </authorList>
    </citation>
    <scope>NUCLEOTIDE SEQUENCE [LARGE SCALE GENOMIC DNA]</scope>
    <source>
        <strain evidence="11 12">CPU2</strain>
    </source>
</reference>